<reference evidence="2" key="1">
    <citation type="submission" date="2018-11" db="EMBL/GenBank/DDBJ databases">
        <authorList>
            <person name="Alioto T."/>
            <person name="Alioto T."/>
        </authorList>
    </citation>
    <scope>NUCLEOTIDE SEQUENCE</scope>
</reference>
<sequence>MSFVTVIACLASISIVMQEAYAQDCATPKISTCTITYNSAVAGVGGDKNTICSAANTYLDCLNKVFTDCKLDSNSSSSFISQTIAVAKQALSKYGCGSGNGAGSLVFNLVTMMSGLTMSGLSLLLEGVLPLSEKTSVGCSVFVQGVELVCIDVPHHRIYLKSDLITGLVIVGVRPNLPVEGVTLLPGNDLARNKVVVVPIVTSQFEPMVDFKSPEHDAELYPAFVVTRAMARKQQDENLQEDKFDYMDLSYTFLADIEGPDSLEKAIKDHLVLKRM</sequence>
<dbReference type="AlphaFoldDB" id="A0A8B6FPQ0"/>
<name>A0A8B6FPQ0_MYTGA</name>
<comment type="caution">
    <text evidence="2">The sequence shown here is derived from an EMBL/GenBank/DDBJ whole genome shotgun (WGS) entry which is preliminary data.</text>
</comment>
<dbReference type="EMBL" id="UYJE01007036">
    <property type="protein sequence ID" value="VDI51221.1"/>
    <property type="molecule type" value="Genomic_DNA"/>
</dbReference>
<protein>
    <submittedName>
        <fullName evidence="2">Uncharacterized protein</fullName>
    </submittedName>
</protein>
<dbReference type="Proteomes" id="UP000596742">
    <property type="component" value="Unassembled WGS sequence"/>
</dbReference>
<feature type="signal peptide" evidence="1">
    <location>
        <begin position="1"/>
        <end position="22"/>
    </location>
</feature>
<dbReference type="OrthoDB" id="10063366at2759"/>
<evidence type="ECO:0000256" key="1">
    <source>
        <dbReference type="SAM" id="SignalP"/>
    </source>
</evidence>
<feature type="chain" id="PRO_5032989758" evidence="1">
    <location>
        <begin position="23"/>
        <end position="276"/>
    </location>
</feature>
<organism evidence="2 3">
    <name type="scientific">Mytilus galloprovincialis</name>
    <name type="common">Mediterranean mussel</name>
    <dbReference type="NCBI Taxonomy" id="29158"/>
    <lineage>
        <taxon>Eukaryota</taxon>
        <taxon>Metazoa</taxon>
        <taxon>Spiralia</taxon>
        <taxon>Lophotrochozoa</taxon>
        <taxon>Mollusca</taxon>
        <taxon>Bivalvia</taxon>
        <taxon>Autobranchia</taxon>
        <taxon>Pteriomorphia</taxon>
        <taxon>Mytilida</taxon>
        <taxon>Mytiloidea</taxon>
        <taxon>Mytilidae</taxon>
        <taxon>Mytilinae</taxon>
        <taxon>Mytilus</taxon>
    </lineage>
</organism>
<accession>A0A8B6FPQ0</accession>
<evidence type="ECO:0000313" key="3">
    <source>
        <dbReference type="Proteomes" id="UP000596742"/>
    </source>
</evidence>
<gene>
    <name evidence="2" type="ORF">MGAL_10B081829</name>
</gene>
<evidence type="ECO:0000313" key="2">
    <source>
        <dbReference type="EMBL" id="VDI51221.1"/>
    </source>
</evidence>
<keyword evidence="3" id="KW-1185">Reference proteome</keyword>
<keyword evidence="1" id="KW-0732">Signal</keyword>
<proteinExistence type="predicted"/>